<organism evidence="2 3">
    <name type="scientific">Trypanosoma rangeli</name>
    <dbReference type="NCBI Taxonomy" id="5698"/>
    <lineage>
        <taxon>Eukaryota</taxon>
        <taxon>Discoba</taxon>
        <taxon>Euglenozoa</taxon>
        <taxon>Kinetoplastea</taxon>
        <taxon>Metakinetoplastina</taxon>
        <taxon>Trypanosomatida</taxon>
        <taxon>Trypanosomatidae</taxon>
        <taxon>Trypanosoma</taxon>
        <taxon>Herpetosoma</taxon>
    </lineage>
</organism>
<comment type="caution">
    <text evidence="2">The sequence shown here is derived from an EMBL/GenBank/DDBJ whole genome shotgun (WGS) entry which is preliminary data.</text>
</comment>
<proteinExistence type="predicted"/>
<dbReference type="RefSeq" id="XP_029241504.1">
    <property type="nucleotide sequence ID" value="XM_029378739.1"/>
</dbReference>
<name>A0A3R7NR55_TRYRA</name>
<accession>A0A3R7NR55</accession>
<dbReference type="AlphaFoldDB" id="A0A3R7NR55"/>
<dbReference type="GeneID" id="40325640"/>
<keyword evidence="1" id="KW-1133">Transmembrane helix</keyword>
<keyword evidence="3" id="KW-1185">Reference proteome</keyword>
<dbReference type="EMBL" id="MKGL01000033">
    <property type="protein sequence ID" value="RNF10347.1"/>
    <property type="molecule type" value="Genomic_DNA"/>
</dbReference>
<gene>
    <name evidence="2" type="ORF">TraAM80_01707</name>
</gene>
<sequence length="153" mass="17968">MGTITQGMFAGSFIGVVYTAGYYAMTYYHKHRLKILSQQQLRQVPILTVSPELQPMYRAYLYDNRSLEEKDLLQRQAVVLSLGKEEVGLDAKGIIHNVVPEVVDWVNFPNWWPLKFPPTQTEEERMVLERKRNEEVEWQKRLILDWSLRAVPC</sequence>
<keyword evidence="1" id="KW-0472">Membrane</keyword>
<feature type="transmembrane region" description="Helical" evidence="1">
    <location>
        <begin position="6"/>
        <end position="25"/>
    </location>
</feature>
<evidence type="ECO:0000313" key="3">
    <source>
        <dbReference type="Proteomes" id="UP000283634"/>
    </source>
</evidence>
<reference evidence="2 3" key="1">
    <citation type="journal article" date="2018" name="BMC Genomics">
        <title>Genomic comparison of Trypanosoma conorhini and Trypanosoma rangeli to Trypanosoma cruzi strains of high and low virulence.</title>
        <authorList>
            <person name="Bradwell K.R."/>
            <person name="Koparde V.N."/>
            <person name="Matveyev A.V."/>
            <person name="Serrano M.G."/>
            <person name="Alves J.M."/>
            <person name="Parikh H."/>
            <person name="Huang B."/>
            <person name="Lee V."/>
            <person name="Espinosa-Alvarez O."/>
            <person name="Ortiz P.A."/>
            <person name="Costa-Martins A.G."/>
            <person name="Teixeira M.M."/>
            <person name="Buck G.A."/>
        </authorList>
    </citation>
    <scope>NUCLEOTIDE SEQUENCE [LARGE SCALE GENOMIC DNA]</scope>
    <source>
        <strain evidence="2 3">AM80</strain>
    </source>
</reference>
<keyword evidence="1" id="KW-0812">Transmembrane</keyword>
<evidence type="ECO:0000313" key="2">
    <source>
        <dbReference type="EMBL" id="RNF10347.1"/>
    </source>
</evidence>
<protein>
    <submittedName>
        <fullName evidence="2">Uncharacterized protein</fullName>
    </submittedName>
</protein>
<dbReference type="OrthoDB" id="244922at2759"/>
<dbReference type="Proteomes" id="UP000283634">
    <property type="component" value="Unassembled WGS sequence"/>
</dbReference>
<evidence type="ECO:0000256" key="1">
    <source>
        <dbReference type="SAM" id="Phobius"/>
    </source>
</evidence>